<evidence type="ECO:0000313" key="1">
    <source>
        <dbReference type="EMBL" id="KAH8011954.1"/>
    </source>
</evidence>
<keyword evidence="2" id="KW-1185">Reference proteome</keyword>
<dbReference type="Proteomes" id="UP000827872">
    <property type="component" value="Linkage Group LG13"/>
</dbReference>
<organism evidence="1 2">
    <name type="scientific">Sphaerodactylus townsendi</name>
    <dbReference type="NCBI Taxonomy" id="933632"/>
    <lineage>
        <taxon>Eukaryota</taxon>
        <taxon>Metazoa</taxon>
        <taxon>Chordata</taxon>
        <taxon>Craniata</taxon>
        <taxon>Vertebrata</taxon>
        <taxon>Euteleostomi</taxon>
        <taxon>Lepidosauria</taxon>
        <taxon>Squamata</taxon>
        <taxon>Bifurcata</taxon>
        <taxon>Gekkota</taxon>
        <taxon>Sphaerodactylidae</taxon>
        <taxon>Sphaerodactylus</taxon>
    </lineage>
</organism>
<proteinExistence type="predicted"/>
<accession>A0ACB8FYK4</accession>
<gene>
    <name evidence="1" type="ORF">K3G42_013036</name>
</gene>
<comment type="caution">
    <text evidence="1">The sequence shown here is derived from an EMBL/GenBank/DDBJ whole genome shotgun (WGS) entry which is preliminary data.</text>
</comment>
<dbReference type="EMBL" id="CM037626">
    <property type="protein sequence ID" value="KAH8011954.1"/>
    <property type="molecule type" value="Genomic_DNA"/>
</dbReference>
<name>A0ACB8FYK4_9SAUR</name>
<protein>
    <submittedName>
        <fullName evidence="1">Uncharacterized protein</fullName>
    </submittedName>
</protein>
<sequence length="272" mass="29774">MFDIQSSVMQLSLVILGGVSMCQNVKHTQNVQDSAFSPGNAELENRSVPVAQTTVQGFLSTLAGIHSHSTHQPLRFAGHHSHPGPGTIQVLGSQAMSWKEDDVAPPQGLIRCLDHLVMTVKSIEETAAFYSQVLGMEVITFKVLVLELGMTLQTTARTTMAPKGTKRPKRCRAGVGENRKALHFGNQKFNLHEAGKEFEPKAHRPVPGSLDICLITEMPLEQLIHHLKACGVKIEDGPVLRTGAIGPITSVYFRDPDQNLIEVSNYSSHTRK</sequence>
<reference evidence="1" key="1">
    <citation type="submission" date="2021-08" db="EMBL/GenBank/DDBJ databases">
        <title>The first chromosome-level gecko genome reveals the dynamic sex chromosomes of Neotropical dwarf geckos (Sphaerodactylidae: Sphaerodactylus).</title>
        <authorList>
            <person name="Pinto B.J."/>
            <person name="Keating S.E."/>
            <person name="Gamble T."/>
        </authorList>
    </citation>
    <scope>NUCLEOTIDE SEQUENCE</scope>
    <source>
        <strain evidence="1">TG3544</strain>
    </source>
</reference>
<evidence type="ECO:0000313" key="2">
    <source>
        <dbReference type="Proteomes" id="UP000827872"/>
    </source>
</evidence>